<dbReference type="GO" id="GO:0032259">
    <property type="term" value="P:methylation"/>
    <property type="evidence" value="ECO:0007669"/>
    <property type="project" value="UniProtKB-KW"/>
</dbReference>
<dbReference type="PANTHER" id="PTHR43619">
    <property type="entry name" value="S-ADENOSYL-L-METHIONINE-DEPENDENT METHYLTRANSFERASE YKTD-RELATED"/>
    <property type="match status" value="1"/>
</dbReference>
<comment type="caution">
    <text evidence="3">The sequence shown here is derived from an EMBL/GenBank/DDBJ whole genome shotgun (WGS) entry which is preliminary data.</text>
</comment>
<dbReference type="InterPro" id="IPR007213">
    <property type="entry name" value="Ppm1/Ppm2/Tcmp"/>
</dbReference>
<dbReference type="InterPro" id="IPR029063">
    <property type="entry name" value="SAM-dependent_MTases_sf"/>
</dbReference>
<dbReference type="Pfam" id="PF04072">
    <property type="entry name" value="LCM"/>
    <property type="match status" value="1"/>
</dbReference>
<keyword evidence="2 3" id="KW-0808">Transferase</keyword>
<organism evidence="3 4">
    <name type="scientific">Marichromatium gracile</name>
    <name type="common">Chromatium gracile</name>
    <dbReference type="NCBI Taxonomy" id="1048"/>
    <lineage>
        <taxon>Bacteria</taxon>
        <taxon>Pseudomonadati</taxon>
        <taxon>Pseudomonadota</taxon>
        <taxon>Gammaproteobacteria</taxon>
        <taxon>Chromatiales</taxon>
        <taxon>Chromatiaceae</taxon>
        <taxon>Marichromatium</taxon>
    </lineage>
</organism>
<dbReference type="Gene3D" id="3.40.50.150">
    <property type="entry name" value="Vaccinia Virus protein VP39"/>
    <property type="match status" value="1"/>
</dbReference>
<proteinExistence type="predicted"/>
<dbReference type="AlphaFoldDB" id="A0A4R4ALR1"/>
<evidence type="ECO:0000256" key="1">
    <source>
        <dbReference type="ARBA" id="ARBA00022603"/>
    </source>
</evidence>
<accession>A0A4R4ALR1</accession>
<dbReference type="PANTHER" id="PTHR43619:SF2">
    <property type="entry name" value="S-ADENOSYL-L-METHIONINE-DEPENDENT METHYLTRANSFERASES SUPERFAMILY PROTEIN"/>
    <property type="match status" value="1"/>
</dbReference>
<dbReference type="GO" id="GO:0008168">
    <property type="term" value="F:methyltransferase activity"/>
    <property type="evidence" value="ECO:0007669"/>
    <property type="project" value="UniProtKB-KW"/>
</dbReference>
<dbReference type="PIRSF" id="PIRSF028177">
    <property type="entry name" value="Polyketide_synth_Omtfrase_TcmP"/>
    <property type="match status" value="1"/>
</dbReference>
<evidence type="ECO:0000313" key="4">
    <source>
        <dbReference type="Proteomes" id="UP000295247"/>
    </source>
</evidence>
<dbReference type="Proteomes" id="UP000295247">
    <property type="component" value="Unassembled WGS sequence"/>
</dbReference>
<evidence type="ECO:0000313" key="3">
    <source>
        <dbReference type="EMBL" id="TCW39776.1"/>
    </source>
</evidence>
<dbReference type="InterPro" id="IPR016874">
    <property type="entry name" value="TcmP-like"/>
</dbReference>
<sequence>MTTSHLPNLTGVPETMLWTLHNRASEAARADGVIRDPLALRIHRTLDYDYERAFGPADYSHGVRSAIFDAELRAFLAAHPDGIIVNLGEGLETQRFRLDSERSLWLSVDLPEAIAIRERFITADARHLHLAMSALDTRWIDRVPPGRAVYVTAQGLLMYFDPEAVAGLLREMAARLPGAWFAFDHIPGWLSRRTLRGWWKTPHYRTPEMPWGIARHRVAPTLRGWVPDLAEIRALDFVAPRGAARPLSWLVARLPLVRRMLPGITRVRFAGG</sequence>
<dbReference type="EMBL" id="SMDC01000001">
    <property type="protein sequence ID" value="TCW39776.1"/>
    <property type="molecule type" value="Genomic_DNA"/>
</dbReference>
<dbReference type="RefSeq" id="WP_132228193.1">
    <property type="nucleotide sequence ID" value="NZ_NRRH01000002.1"/>
</dbReference>
<dbReference type="SUPFAM" id="SSF53335">
    <property type="entry name" value="S-adenosyl-L-methionine-dependent methyltransferases"/>
    <property type="match status" value="1"/>
</dbReference>
<name>A0A4R4ALR1_MARGR</name>
<protein>
    <submittedName>
        <fullName evidence="3">O-methyltransferase involved in polyketide biosynthesis</fullName>
    </submittedName>
</protein>
<keyword evidence="1 3" id="KW-0489">Methyltransferase</keyword>
<evidence type="ECO:0000256" key="2">
    <source>
        <dbReference type="ARBA" id="ARBA00022679"/>
    </source>
</evidence>
<reference evidence="3 4" key="1">
    <citation type="submission" date="2019-03" db="EMBL/GenBank/DDBJ databases">
        <title>Genomic Encyclopedia of Type Strains, Phase IV (KMG-IV): sequencing the most valuable type-strain genomes for metagenomic binning, comparative biology and taxonomic classification.</title>
        <authorList>
            <person name="Goeker M."/>
        </authorList>
    </citation>
    <scope>NUCLEOTIDE SEQUENCE [LARGE SCALE GENOMIC DNA]</scope>
    <source>
        <strain evidence="3 4">DSM 203</strain>
    </source>
</reference>
<gene>
    <name evidence="3" type="ORF">EDC29_101192</name>
</gene>